<dbReference type="eggNOG" id="COG3464">
    <property type="taxonomic scope" value="Bacteria"/>
</dbReference>
<dbReference type="PANTHER" id="PTHR33498">
    <property type="entry name" value="TRANSPOSASE FOR INSERTION SEQUENCE ELEMENT IS1557"/>
    <property type="match status" value="1"/>
</dbReference>
<sequence length="202" mass="24154">MDMSPQFRLVMEPLFPHAHIVCDRYHVCRLVDWAVERVRKREQKKLVRYSAMLKSNKRILMKHTGRLTDAELIKLEEILRVSDDLRKAYKLKQEFIHIFKRQGKEPITYHLEWWLKSVKTARLTEFRNFSTSFVSWKSQITNAFLLPFSNGYTEACNNKIKVLKRISYGLRHFGRFRTRILLLSKKNGTEHDSVRCREKLVG</sequence>
<evidence type="ECO:0000313" key="3">
    <source>
        <dbReference type="Proteomes" id="UP000005481"/>
    </source>
</evidence>
<protein>
    <submittedName>
        <fullName evidence="2">Putative IS1167, transposase</fullName>
    </submittedName>
</protein>
<reference evidence="2 3" key="1">
    <citation type="submission" date="2011-08" db="EMBL/GenBank/DDBJ databases">
        <authorList>
            <person name="Weinstock G."/>
            <person name="Sodergren E."/>
            <person name="Clifton S."/>
            <person name="Fulton L."/>
            <person name="Fulton B."/>
            <person name="Courtney L."/>
            <person name="Fronick C."/>
            <person name="Harrison M."/>
            <person name="Strong C."/>
            <person name="Farmer C."/>
            <person name="Delahaunty K."/>
            <person name="Markovic C."/>
            <person name="Hall O."/>
            <person name="Minx P."/>
            <person name="Tomlinson C."/>
            <person name="Mitreva M."/>
            <person name="Hou S."/>
            <person name="Chen J."/>
            <person name="Wollam A."/>
            <person name="Pepin K.H."/>
            <person name="Johnson M."/>
            <person name="Bhonagiri V."/>
            <person name="Zhang X."/>
            <person name="Suruliraj S."/>
            <person name="Warren W."/>
            <person name="Chinwalla A."/>
            <person name="Mardis E.R."/>
            <person name="Wilson R.K."/>
        </authorList>
    </citation>
    <scope>NUCLEOTIDE SEQUENCE [LARGE SCALE GENOMIC DNA]</scope>
    <source>
        <strain evidence="2 3">F0357</strain>
    </source>
</reference>
<dbReference type="PANTHER" id="PTHR33498:SF1">
    <property type="entry name" value="TRANSPOSASE FOR INSERTION SEQUENCE ELEMENT IS1557"/>
    <property type="match status" value="1"/>
</dbReference>
<accession>G9YJQ0</accession>
<dbReference type="HOGENOM" id="CLU_041900_1_3_9"/>
<organism evidence="2 3">
    <name type="scientific">Anaeroglobus geminatus F0357</name>
    <dbReference type="NCBI Taxonomy" id="861450"/>
    <lineage>
        <taxon>Bacteria</taxon>
        <taxon>Bacillati</taxon>
        <taxon>Bacillota</taxon>
        <taxon>Negativicutes</taxon>
        <taxon>Veillonellales</taxon>
        <taxon>Veillonellaceae</taxon>
        <taxon>Anaeroglobus</taxon>
    </lineage>
</organism>
<evidence type="ECO:0000259" key="1">
    <source>
        <dbReference type="Pfam" id="PF01610"/>
    </source>
</evidence>
<dbReference type="InterPro" id="IPR047951">
    <property type="entry name" value="Transpos_ISL3"/>
</dbReference>
<dbReference type="InterPro" id="IPR002560">
    <property type="entry name" value="Transposase_DDE"/>
</dbReference>
<gene>
    <name evidence="2" type="ORF">HMPREF0080_01904</name>
</gene>
<comment type="caution">
    <text evidence="2">The sequence shown here is derived from an EMBL/GenBank/DDBJ whole genome shotgun (WGS) entry which is preliminary data.</text>
</comment>
<keyword evidence="3" id="KW-1185">Reference proteome</keyword>
<proteinExistence type="predicted"/>
<dbReference type="AlphaFoldDB" id="G9YJQ0"/>
<evidence type="ECO:0000313" key="2">
    <source>
        <dbReference type="EMBL" id="EHM38449.1"/>
    </source>
</evidence>
<name>G9YJQ0_9FIRM</name>
<feature type="domain" description="Transposase IS204/IS1001/IS1096/IS1165 DDE" evidence="1">
    <location>
        <begin position="1"/>
        <end position="180"/>
    </location>
</feature>
<dbReference type="EMBL" id="AGCJ01000081">
    <property type="protein sequence ID" value="EHM38449.1"/>
    <property type="molecule type" value="Genomic_DNA"/>
</dbReference>
<dbReference type="Pfam" id="PF01610">
    <property type="entry name" value="DDE_Tnp_ISL3"/>
    <property type="match status" value="1"/>
</dbReference>
<dbReference type="Proteomes" id="UP000005481">
    <property type="component" value="Unassembled WGS sequence"/>
</dbReference>